<evidence type="ECO:0000256" key="1">
    <source>
        <dbReference type="ARBA" id="ARBA00022723"/>
    </source>
</evidence>
<dbReference type="SUPFAM" id="SSF57701">
    <property type="entry name" value="Zn2/Cys6 DNA-binding domain"/>
    <property type="match status" value="1"/>
</dbReference>
<dbReference type="Gene3D" id="4.10.240.10">
    <property type="entry name" value="Zn(2)-C6 fungal-type DNA-binding domain"/>
    <property type="match status" value="1"/>
</dbReference>
<dbReference type="PANTHER" id="PTHR47431:SF1">
    <property type="entry name" value="ZN(II)2CYS6 TRANSCRIPTION FACTOR (EUROFUNG)"/>
    <property type="match status" value="1"/>
</dbReference>
<evidence type="ECO:0000313" key="7">
    <source>
        <dbReference type="EMBL" id="KAL1885561.1"/>
    </source>
</evidence>
<dbReference type="EMBL" id="JAVDPF010000002">
    <property type="protein sequence ID" value="KAL1885561.1"/>
    <property type="molecule type" value="Genomic_DNA"/>
</dbReference>
<dbReference type="Pfam" id="PF00172">
    <property type="entry name" value="Zn_clus"/>
    <property type="match status" value="1"/>
</dbReference>
<organism evidence="7 8">
    <name type="scientific">Paecilomyces lecythidis</name>
    <dbReference type="NCBI Taxonomy" id="3004212"/>
    <lineage>
        <taxon>Eukaryota</taxon>
        <taxon>Fungi</taxon>
        <taxon>Dikarya</taxon>
        <taxon>Ascomycota</taxon>
        <taxon>Pezizomycotina</taxon>
        <taxon>Eurotiomycetes</taxon>
        <taxon>Eurotiomycetidae</taxon>
        <taxon>Eurotiales</taxon>
        <taxon>Thermoascaceae</taxon>
        <taxon>Paecilomyces</taxon>
    </lineage>
</organism>
<proteinExistence type="predicted"/>
<evidence type="ECO:0000256" key="5">
    <source>
        <dbReference type="ARBA" id="ARBA00023242"/>
    </source>
</evidence>
<dbReference type="InterPro" id="IPR007219">
    <property type="entry name" value="XnlR_reg_dom"/>
</dbReference>
<evidence type="ECO:0000256" key="2">
    <source>
        <dbReference type="ARBA" id="ARBA00023015"/>
    </source>
</evidence>
<keyword evidence="1" id="KW-0479">Metal-binding</keyword>
<reference evidence="7 8" key="1">
    <citation type="journal article" date="2024" name="IMA Fungus">
        <title>IMA Genome - F19 : A genome assembly and annotation guide to empower mycologists, including annotated draft genome sequences of Ceratocystis pirilliformis, Diaporthe australafricana, Fusarium ophioides, Paecilomyces lecythidis, and Sporothrix stenoceras.</title>
        <authorList>
            <person name="Aylward J."/>
            <person name="Wilson A.M."/>
            <person name="Visagie C.M."/>
            <person name="Spraker J."/>
            <person name="Barnes I."/>
            <person name="Buitendag C."/>
            <person name="Ceriani C."/>
            <person name="Del Mar Angel L."/>
            <person name="du Plessis D."/>
            <person name="Fuchs T."/>
            <person name="Gasser K."/>
            <person name="Kramer D."/>
            <person name="Li W."/>
            <person name="Munsamy K."/>
            <person name="Piso A."/>
            <person name="Price J.L."/>
            <person name="Sonnekus B."/>
            <person name="Thomas C."/>
            <person name="van der Nest A."/>
            <person name="van Dijk A."/>
            <person name="van Heerden A."/>
            <person name="van Vuuren N."/>
            <person name="Yilmaz N."/>
            <person name="Duong T.A."/>
            <person name="van der Merwe N.A."/>
            <person name="Wingfield M.J."/>
            <person name="Wingfield B.D."/>
        </authorList>
    </citation>
    <scope>NUCLEOTIDE SEQUENCE [LARGE SCALE GENOMIC DNA]</scope>
    <source>
        <strain evidence="7 8">CMW 18167</strain>
    </source>
</reference>
<dbReference type="Pfam" id="PF04082">
    <property type="entry name" value="Fungal_trans"/>
    <property type="match status" value="1"/>
</dbReference>
<dbReference type="SMART" id="SM00066">
    <property type="entry name" value="GAL4"/>
    <property type="match status" value="1"/>
</dbReference>
<gene>
    <name evidence="7" type="ORF">Plec18167_001056</name>
</gene>
<dbReference type="Proteomes" id="UP001583193">
    <property type="component" value="Unassembled WGS sequence"/>
</dbReference>
<evidence type="ECO:0000259" key="6">
    <source>
        <dbReference type="PROSITE" id="PS50048"/>
    </source>
</evidence>
<keyword evidence="3" id="KW-0238">DNA-binding</keyword>
<dbReference type="PROSITE" id="PS50048">
    <property type="entry name" value="ZN2_CY6_FUNGAL_2"/>
    <property type="match status" value="1"/>
</dbReference>
<keyword evidence="5" id="KW-0539">Nucleus</keyword>
<dbReference type="InterPro" id="IPR036864">
    <property type="entry name" value="Zn2-C6_fun-type_DNA-bd_sf"/>
</dbReference>
<keyword evidence="8" id="KW-1185">Reference proteome</keyword>
<keyword evidence="4" id="KW-0804">Transcription</keyword>
<dbReference type="PROSITE" id="PS00463">
    <property type="entry name" value="ZN2_CY6_FUNGAL_1"/>
    <property type="match status" value="1"/>
</dbReference>
<protein>
    <recommendedName>
        <fullName evidence="6">Zn(2)-C6 fungal-type domain-containing protein</fullName>
    </recommendedName>
</protein>
<evidence type="ECO:0000256" key="3">
    <source>
        <dbReference type="ARBA" id="ARBA00023125"/>
    </source>
</evidence>
<sequence length="573" mass="63468">MQTQHDLSSKKQDNPVSSACVPCRSRHLKCDALAPTCSRCQTTDTNCYYIQSRRGLRPQKADNAPRIVPSQASFPPGESSDTDAILGSNYDPAMFSGLGMDDLSSEFLLGSVPTPIGHIQQSLEQTLEASSTLNLPNAVDIPPNELVPAVGDRSKSPSSGEVAFDPMIQLYYQNFHGSHPFAVPWKAVNSPLCQYLPSYLLSTMRYIGSHYHPNPSFRDIYQRKAHRELSSDTSRTGFKVQGLLLISIVDHSSGYEDRALQTLETAIKMALDIQMNTESFVLRNSGGNAVLEESWRRTYWELYVVSGLFAAFRQETTFALHSQYADVRLPCRDELYNVAGVIPRGVTLEAFQNFWLRDDSSNNFSSFSYRIQATQILGTILSLGHYMDNSDEAQAEAIDSRLASISMHLPPAQREVYRSDGVLDEMTLQAQMINYLSLISLHYPRSNMRFVPFRNPSSCVRQQTIEDGSNTLPNLDLHSVKSLRAADMLASLAALPSPIKRQTPFMTCGLAITVTVHIAAALTQAGGARLDTLKARIDLALGGLNMLGEVWPLARAIRKQLLGLYSEMISKNG</sequence>
<dbReference type="CDD" id="cd12148">
    <property type="entry name" value="fungal_TF_MHR"/>
    <property type="match status" value="1"/>
</dbReference>
<name>A0ABR3YB77_9EURO</name>
<evidence type="ECO:0000313" key="8">
    <source>
        <dbReference type="Proteomes" id="UP001583193"/>
    </source>
</evidence>
<keyword evidence="2" id="KW-0805">Transcription regulation</keyword>
<evidence type="ECO:0000256" key="4">
    <source>
        <dbReference type="ARBA" id="ARBA00023163"/>
    </source>
</evidence>
<accession>A0ABR3YB77</accession>
<dbReference type="CDD" id="cd00067">
    <property type="entry name" value="GAL4"/>
    <property type="match status" value="1"/>
</dbReference>
<dbReference type="PANTHER" id="PTHR47431">
    <property type="entry name" value="ZN(II)2CYS6 TRANSCRIPTION FACTOR (EUROFUNG)-RELATED"/>
    <property type="match status" value="1"/>
</dbReference>
<comment type="caution">
    <text evidence="7">The sequence shown here is derived from an EMBL/GenBank/DDBJ whole genome shotgun (WGS) entry which is preliminary data.</text>
</comment>
<feature type="domain" description="Zn(2)-C6 fungal-type" evidence="6">
    <location>
        <begin position="19"/>
        <end position="49"/>
    </location>
</feature>
<dbReference type="InterPro" id="IPR001138">
    <property type="entry name" value="Zn2Cys6_DnaBD"/>
</dbReference>